<dbReference type="STRING" id="1073325.SAMN05444483_11028"/>
<dbReference type="InterPro" id="IPR000719">
    <property type="entry name" value="Prot_kinase_dom"/>
</dbReference>
<feature type="domain" description="Protein kinase" evidence="2">
    <location>
        <begin position="14"/>
        <end position="270"/>
    </location>
</feature>
<dbReference type="PROSITE" id="PS50011">
    <property type="entry name" value="PROTEIN_KINASE_DOM"/>
    <property type="match status" value="1"/>
</dbReference>
<dbReference type="GO" id="GO:0004713">
    <property type="term" value="F:protein tyrosine kinase activity"/>
    <property type="evidence" value="ECO:0007669"/>
    <property type="project" value="InterPro"/>
</dbReference>
<dbReference type="InterPro" id="IPR050285">
    <property type="entry name" value="STE20_Ser/Thr_kinase"/>
</dbReference>
<keyword evidence="1" id="KW-0067">ATP-binding</keyword>
<keyword evidence="1" id="KW-0547">Nucleotide-binding</keyword>
<dbReference type="InterPro" id="IPR020635">
    <property type="entry name" value="Tyr_kinase_cat_dom"/>
</dbReference>
<dbReference type="InterPro" id="IPR011009">
    <property type="entry name" value="Kinase-like_dom_sf"/>
</dbReference>
<dbReference type="InterPro" id="IPR008266">
    <property type="entry name" value="Tyr_kinase_AS"/>
</dbReference>
<dbReference type="SUPFAM" id="SSF56112">
    <property type="entry name" value="Protein kinase-like (PK-like)"/>
    <property type="match status" value="1"/>
</dbReference>
<dbReference type="OrthoDB" id="9813021at2"/>
<evidence type="ECO:0000256" key="1">
    <source>
        <dbReference type="PROSITE-ProRule" id="PRU10141"/>
    </source>
</evidence>
<dbReference type="GO" id="GO:0005737">
    <property type="term" value="C:cytoplasm"/>
    <property type="evidence" value="ECO:0007669"/>
    <property type="project" value="TreeGrafter"/>
</dbReference>
<sequence>MKGKIIQFIRSKDFKFIEEIGQGGTGRTVLLEDEIINERFVCKKYSPYYEEHKKIFFNNFKDEIKLLHLLNHKNIVRVFNYYLYPEEYTGYILMEFIKGKNITDFLKENPDKLNDIFRQTINGFVHLENSNILHRDIRPDNILISNEGIVKIIDFGFSKKIDFESDFDKSISLNWRYSPPNDFKEKKYDFKTELYFIGKMFEEIIVENDFQNFRYKDLLKNIVVIDYDNRVSSFFDLNRKMISELTSEISFSKEEKAIYQKFADGLENIFSNIDVDAEYITDISNIIREIQEVHRNSILEDNIQNQNRLARCFIKGNFRYWKNREIKVDTVYDFSKFLSSSSKERQKVILNNLWQRLDKIDRHDPSEEDDLPF</sequence>
<dbReference type="Gene3D" id="1.10.510.10">
    <property type="entry name" value="Transferase(Phosphotransferase) domain 1"/>
    <property type="match status" value="1"/>
</dbReference>
<dbReference type="CDD" id="cd00180">
    <property type="entry name" value="PKc"/>
    <property type="match status" value="1"/>
</dbReference>
<dbReference type="GO" id="GO:0035556">
    <property type="term" value="P:intracellular signal transduction"/>
    <property type="evidence" value="ECO:0007669"/>
    <property type="project" value="TreeGrafter"/>
</dbReference>
<keyword evidence="4" id="KW-1185">Reference proteome</keyword>
<dbReference type="GO" id="GO:0005524">
    <property type="term" value="F:ATP binding"/>
    <property type="evidence" value="ECO:0007669"/>
    <property type="project" value="UniProtKB-UniRule"/>
</dbReference>
<dbReference type="GO" id="GO:0004674">
    <property type="term" value="F:protein serine/threonine kinase activity"/>
    <property type="evidence" value="ECO:0007669"/>
    <property type="project" value="UniProtKB-KW"/>
</dbReference>
<protein>
    <submittedName>
        <fullName evidence="3">Serine/threonine protein kinase</fullName>
    </submittedName>
</protein>
<dbReference type="SMART" id="SM00219">
    <property type="entry name" value="TyrKc"/>
    <property type="match status" value="1"/>
</dbReference>
<evidence type="ECO:0000259" key="2">
    <source>
        <dbReference type="PROSITE" id="PS50011"/>
    </source>
</evidence>
<feature type="binding site" evidence="1">
    <location>
        <position position="43"/>
    </location>
    <ligand>
        <name>ATP</name>
        <dbReference type="ChEBI" id="CHEBI:30616"/>
    </ligand>
</feature>
<dbReference type="PANTHER" id="PTHR48015">
    <property type="entry name" value="SERINE/THREONINE-PROTEIN KINASE TAO"/>
    <property type="match status" value="1"/>
</dbReference>
<evidence type="ECO:0000313" key="3">
    <source>
        <dbReference type="EMBL" id="SHG37048.1"/>
    </source>
</evidence>
<evidence type="ECO:0000313" key="4">
    <source>
        <dbReference type="Proteomes" id="UP000183945"/>
    </source>
</evidence>
<dbReference type="Pfam" id="PF00069">
    <property type="entry name" value="Pkinase"/>
    <property type="match status" value="1"/>
</dbReference>
<proteinExistence type="predicted"/>
<reference evidence="4" key="1">
    <citation type="submission" date="2016-11" db="EMBL/GenBank/DDBJ databases">
        <authorList>
            <person name="Varghese N."/>
            <person name="Submissions S."/>
        </authorList>
    </citation>
    <scope>NUCLEOTIDE SEQUENCE [LARGE SCALE GENOMIC DNA]</scope>
    <source>
        <strain evidence="4">DSM 24579</strain>
    </source>
</reference>
<dbReference type="RefSeq" id="WP_072880518.1">
    <property type="nucleotide sequence ID" value="NZ_FQVT01000010.1"/>
</dbReference>
<dbReference type="PROSITE" id="PS00107">
    <property type="entry name" value="PROTEIN_KINASE_ATP"/>
    <property type="match status" value="1"/>
</dbReference>
<organism evidence="3 4">
    <name type="scientific">Salegentibacter echinorum</name>
    <dbReference type="NCBI Taxonomy" id="1073325"/>
    <lineage>
        <taxon>Bacteria</taxon>
        <taxon>Pseudomonadati</taxon>
        <taxon>Bacteroidota</taxon>
        <taxon>Flavobacteriia</taxon>
        <taxon>Flavobacteriales</taxon>
        <taxon>Flavobacteriaceae</taxon>
        <taxon>Salegentibacter</taxon>
    </lineage>
</organism>
<gene>
    <name evidence="3" type="ORF">SAMN05444483_11028</name>
</gene>
<dbReference type="InterPro" id="IPR017441">
    <property type="entry name" value="Protein_kinase_ATP_BS"/>
</dbReference>
<keyword evidence="3" id="KW-0808">Transferase</keyword>
<dbReference type="PROSITE" id="PS00109">
    <property type="entry name" value="PROTEIN_KINASE_TYR"/>
    <property type="match status" value="1"/>
</dbReference>
<name>A0A1M5J903_SALEC</name>
<accession>A0A1M5J903</accession>
<keyword evidence="3" id="KW-0723">Serine/threonine-protein kinase</keyword>
<dbReference type="Proteomes" id="UP000183945">
    <property type="component" value="Unassembled WGS sequence"/>
</dbReference>
<dbReference type="EMBL" id="FQVT01000010">
    <property type="protein sequence ID" value="SHG37048.1"/>
    <property type="molecule type" value="Genomic_DNA"/>
</dbReference>
<dbReference type="AlphaFoldDB" id="A0A1M5J903"/>
<keyword evidence="3" id="KW-0418">Kinase</keyword>
<dbReference type="PANTHER" id="PTHR48015:SF16">
    <property type="entry name" value="SERINE_THREONINE-PROTEIN KINASE SULU"/>
    <property type="match status" value="1"/>
</dbReference>